<proteinExistence type="predicted"/>
<dbReference type="Proteomes" id="UP000095283">
    <property type="component" value="Unplaced"/>
</dbReference>
<name>A0A1I7WH45_HETBA</name>
<organism evidence="1 2">
    <name type="scientific">Heterorhabditis bacteriophora</name>
    <name type="common">Entomopathogenic nematode worm</name>
    <dbReference type="NCBI Taxonomy" id="37862"/>
    <lineage>
        <taxon>Eukaryota</taxon>
        <taxon>Metazoa</taxon>
        <taxon>Ecdysozoa</taxon>
        <taxon>Nematoda</taxon>
        <taxon>Chromadorea</taxon>
        <taxon>Rhabditida</taxon>
        <taxon>Rhabditina</taxon>
        <taxon>Rhabditomorpha</taxon>
        <taxon>Strongyloidea</taxon>
        <taxon>Heterorhabditidae</taxon>
        <taxon>Heterorhabditis</taxon>
    </lineage>
</organism>
<accession>A0A1I7WH45</accession>
<evidence type="ECO:0000313" key="2">
    <source>
        <dbReference type="WBParaSite" id="Hba_04313"/>
    </source>
</evidence>
<sequence length="84" mass="9494">MFNIRAFALVQLGNKFNSQNVCPLILVIDDVRIVEESGNYVIRNRILSLESNLLGILIPHQSINALVLLCPRDSAIRVTEWYGI</sequence>
<evidence type="ECO:0000313" key="1">
    <source>
        <dbReference type="Proteomes" id="UP000095283"/>
    </source>
</evidence>
<keyword evidence="1" id="KW-1185">Reference proteome</keyword>
<reference evidence="2" key="1">
    <citation type="submission" date="2016-11" db="UniProtKB">
        <authorList>
            <consortium name="WormBaseParasite"/>
        </authorList>
    </citation>
    <scope>IDENTIFICATION</scope>
</reference>
<dbReference type="WBParaSite" id="Hba_04313">
    <property type="protein sequence ID" value="Hba_04313"/>
    <property type="gene ID" value="Hba_04313"/>
</dbReference>
<dbReference type="AlphaFoldDB" id="A0A1I7WH45"/>
<protein>
    <submittedName>
        <fullName evidence="2">Uncharacterized protein</fullName>
    </submittedName>
</protein>